<dbReference type="InterPro" id="IPR052032">
    <property type="entry name" value="ATP-dep_AA_Ligase"/>
</dbReference>
<gene>
    <name evidence="6" type="ORF">BGC07_03600</name>
</gene>
<dbReference type="PANTHER" id="PTHR43585">
    <property type="entry name" value="FUMIPYRROLE BIOSYNTHESIS PROTEIN C"/>
    <property type="match status" value="1"/>
</dbReference>
<sequence length="284" mass="32264">MKKVVSLHSLNVPNSTPLLNNYVEVSSYCGNRFIAKPIDAAGSYGVELIHSQDDLDRYYAQYKPNKNSFIAEQFIVGKMYHCDFVLYKNKPIFKACSEYLFPNLCFKKGKNLSSFPVVNKELQSVIFNFSDQCLKALGYHNGIYHLELFIENNQLYFLEVGARIPAALVVKMYETIYGVNIADLSVAVLTGSLSSSIQQKMTGHYFLWAYLAKTQGVIKRLIPPSFSSEFNIHWEVEAGQEIDNSQSIIDRVGILTAKSNRLDVIQQDFEYLRAYSPVAVEFRA</sequence>
<evidence type="ECO:0000313" key="7">
    <source>
        <dbReference type="Proteomes" id="UP000094329"/>
    </source>
</evidence>
<evidence type="ECO:0000256" key="1">
    <source>
        <dbReference type="ARBA" id="ARBA00022598"/>
    </source>
</evidence>
<evidence type="ECO:0000256" key="2">
    <source>
        <dbReference type="ARBA" id="ARBA00022741"/>
    </source>
</evidence>
<dbReference type="EMBL" id="MDTU01000001">
    <property type="protein sequence ID" value="ODN42189.1"/>
    <property type="molecule type" value="Genomic_DNA"/>
</dbReference>
<dbReference type="Proteomes" id="UP000094329">
    <property type="component" value="Unassembled WGS sequence"/>
</dbReference>
<dbReference type="PANTHER" id="PTHR43585:SF2">
    <property type="entry name" value="ATP-GRASP ENZYME FSQD"/>
    <property type="match status" value="1"/>
</dbReference>
<dbReference type="InterPro" id="IPR003806">
    <property type="entry name" value="ATP-grasp_PylC-type"/>
</dbReference>
<reference evidence="6 7" key="1">
    <citation type="submission" date="2016-08" db="EMBL/GenBank/DDBJ databases">
        <title>Draft genome sequence of Candidatus Piscirickettsia litoralis, from seawater.</title>
        <authorList>
            <person name="Wan X."/>
            <person name="Lee A.J."/>
            <person name="Hou S."/>
            <person name="Donachie S.P."/>
        </authorList>
    </citation>
    <scope>NUCLEOTIDE SEQUENCE [LARGE SCALE GENOMIC DNA]</scope>
    <source>
        <strain evidence="6 7">Y2</strain>
    </source>
</reference>
<comment type="caution">
    <text evidence="6">The sequence shown here is derived from an EMBL/GenBank/DDBJ whole genome shotgun (WGS) entry which is preliminary data.</text>
</comment>
<dbReference type="Gene3D" id="3.30.470.20">
    <property type="entry name" value="ATP-grasp fold, B domain"/>
    <property type="match status" value="1"/>
</dbReference>
<dbReference type="PROSITE" id="PS50975">
    <property type="entry name" value="ATP_GRASP"/>
    <property type="match status" value="1"/>
</dbReference>
<dbReference type="Pfam" id="PF02655">
    <property type="entry name" value="ATP-grasp_3"/>
    <property type="match status" value="1"/>
</dbReference>
<dbReference type="InterPro" id="IPR011761">
    <property type="entry name" value="ATP-grasp"/>
</dbReference>
<protein>
    <recommendedName>
        <fullName evidence="5">ATP-grasp domain-containing protein</fullName>
    </recommendedName>
</protein>
<feature type="domain" description="ATP-grasp" evidence="5">
    <location>
        <begin position="2"/>
        <end position="190"/>
    </location>
</feature>
<name>A0ABX3A0N6_9GAMM</name>
<dbReference type="RefSeq" id="WP_069311987.1">
    <property type="nucleotide sequence ID" value="NZ_MDTU01000001.1"/>
</dbReference>
<accession>A0ABX3A0N6</accession>
<keyword evidence="1" id="KW-0436">Ligase</keyword>
<evidence type="ECO:0000313" key="6">
    <source>
        <dbReference type="EMBL" id="ODN42189.1"/>
    </source>
</evidence>
<evidence type="ECO:0000256" key="3">
    <source>
        <dbReference type="ARBA" id="ARBA00022840"/>
    </source>
</evidence>
<organism evidence="6 7">
    <name type="scientific">Piscirickettsia litoralis</name>
    <dbReference type="NCBI Taxonomy" id="1891921"/>
    <lineage>
        <taxon>Bacteria</taxon>
        <taxon>Pseudomonadati</taxon>
        <taxon>Pseudomonadota</taxon>
        <taxon>Gammaproteobacteria</taxon>
        <taxon>Thiotrichales</taxon>
        <taxon>Piscirickettsiaceae</taxon>
        <taxon>Piscirickettsia</taxon>
    </lineage>
</organism>
<evidence type="ECO:0000259" key="5">
    <source>
        <dbReference type="PROSITE" id="PS50975"/>
    </source>
</evidence>
<keyword evidence="7" id="KW-1185">Reference proteome</keyword>
<keyword evidence="3 4" id="KW-0067">ATP-binding</keyword>
<evidence type="ECO:0000256" key="4">
    <source>
        <dbReference type="PROSITE-ProRule" id="PRU00409"/>
    </source>
</evidence>
<dbReference type="SUPFAM" id="SSF56059">
    <property type="entry name" value="Glutathione synthetase ATP-binding domain-like"/>
    <property type="match status" value="1"/>
</dbReference>
<keyword evidence="2 4" id="KW-0547">Nucleotide-binding</keyword>
<proteinExistence type="predicted"/>